<sequence length="168" mass="19266">MSESSPNREESLSRTVARLAGFIASSGLSNGDRAALKRMHFGQPPPLAFYKLALRYLPSDWDVDTIRKDWITIVSGMALMSPHIHRPDQSTGRILAEVRFSEARIERLLASRDDLRRTLVLRMTRYLAAKLVAVNWMDIAGLLLTRDPDRLEQLHRRIARDFYSHQIP</sequence>
<accession>A0A2T2WE04</accession>
<dbReference type="InterPro" id="IPR013382">
    <property type="entry name" value="CRISPR-assoc_prot_Cse2"/>
</dbReference>
<dbReference type="AlphaFoldDB" id="A0A2T2WE04"/>
<comment type="caution">
    <text evidence="1">The sequence shown here is derived from an EMBL/GenBank/DDBJ whole genome shotgun (WGS) entry which is preliminary data.</text>
</comment>
<reference evidence="1 2" key="1">
    <citation type="journal article" date="2014" name="BMC Genomics">
        <title>Comparison of environmental and isolate Sulfobacillus genomes reveals diverse carbon, sulfur, nitrogen, and hydrogen metabolisms.</title>
        <authorList>
            <person name="Justice N.B."/>
            <person name="Norman A."/>
            <person name="Brown C.T."/>
            <person name="Singh A."/>
            <person name="Thomas B.C."/>
            <person name="Banfield J.F."/>
        </authorList>
    </citation>
    <scope>NUCLEOTIDE SEQUENCE [LARGE SCALE GENOMIC DNA]</scope>
    <source>
        <strain evidence="1">AMDSBA3</strain>
    </source>
</reference>
<name>A0A2T2WE04_9FIRM</name>
<evidence type="ECO:0000313" key="1">
    <source>
        <dbReference type="EMBL" id="PSR20485.1"/>
    </source>
</evidence>
<evidence type="ECO:0000313" key="2">
    <source>
        <dbReference type="Proteomes" id="UP000241848"/>
    </source>
</evidence>
<organism evidence="1 2">
    <name type="scientific">Sulfobacillus acidophilus</name>
    <dbReference type="NCBI Taxonomy" id="53633"/>
    <lineage>
        <taxon>Bacteria</taxon>
        <taxon>Bacillati</taxon>
        <taxon>Bacillota</taxon>
        <taxon>Clostridia</taxon>
        <taxon>Eubacteriales</taxon>
        <taxon>Clostridiales Family XVII. Incertae Sedis</taxon>
        <taxon>Sulfobacillus</taxon>
    </lineage>
</organism>
<protein>
    <submittedName>
        <fullName evidence="1">Type I-E CRISPR-associated protein Cse2/CasB</fullName>
    </submittedName>
</protein>
<dbReference type="EMBL" id="PXYV01000061">
    <property type="protein sequence ID" value="PSR20485.1"/>
    <property type="molecule type" value="Genomic_DNA"/>
</dbReference>
<dbReference type="NCBIfam" id="TIGR02548">
    <property type="entry name" value="casB_cse2"/>
    <property type="match status" value="1"/>
</dbReference>
<dbReference type="Proteomes" id="UP000241848">
    <property type="component" value="Unassembled WGS sequence"/>
</dbReference>
<dbReference type="Pfam" id="PF09485">
    <property type="entry name" value="CRISPR_Cse2"/>
    <property type="match status" value="1"/>
</dbReference>
<proteinExistence type="predicted"/>
<gene>
    <name evidence="1" type="primary">casB</name>
    <name evidence="1" type="ORF">C7B45_14805</name>
</gene>
<dbReference type="Gene3D" id="1.10.520.40">
    <property type="entry name" value="CRISPR-associated protein Cse2"/>
    <property type="match status" value="1"/>
</dbReference>
<dbReference type="InterPro" id="IPR038287">
    <property type="entry name" value="Cse2_sf"/>
</dbReference>